<dbReference type="EMBL" id="JADGJH010001474">
    <property type="protein sequence ID" value="KAJ3113134.1"/>
    <property type="molecule type" value="Genomic_DNA"/>
</dbReference>
<gene>
    <name evidence="2" type="ORF">HK100_002083</name>
</gene>
<dbReference type="PROSITE" id="PS51186">
    <property type="entry name" value="GNAT"/>
    <property type="match status" value="1"/>
</dbReference>
<sequence>MQNVTLVPATEFASFNKQYDYPKDILSTPATFISTLSQKVQTWLQSIKSLQQIEIALHKAQTHVDSNTAFIFFNNDNVPIGSVFLEPLPETIRTDWNLDNDLDTNSAVYMSRFMLDSKYIGNRIGDVMMRRIQELCLQKRSAIVLDTWEGNAKLRRFYERHGFVLCGVFPETGDDGNDVYFVSCYVWNNRK</sequence>
<feature type="domain" description="N-acetyltransferase" evidence="1">
    <location>
        <begin position="31"/>
        <end position="187"/>
    </location>
</feature>
<dbReference type="InterPro" id="IPR016181">
    <property type="entry name" value="Acyl_CoA_acyltransferase"/>
</dbReference>
<accession>A0AAD5SVW2</accession>
<dbReference type="Proteomes" id="UP001211907">
    <property type="component" value="Unassembled WGS sequence"/>
</dbReference>
<proteinExistence type="predicted"/>
<name>A0AAD5SVW2_9FUNG</name>
<dbReference type="Pfam" id="PF00583">
    <property type="entry name" value="Acetyltransf_1"/>
    <property type="match status" value="1"/>
</dbReference>
<reference evidence="2" key="1">
    <citation type="submission" date="2020-05" db="EMBL/GenBank/DDBJ databases">
        <title>Phylogenomic resolution of chytrid fungi.</title>
        <authorList>
            <person name="Stajich J.E."/>
            <person name="Amses K."/>
            <person name="Simmons R."/>
            <person name="Seto K."/>
            <person name="Myers J."/>
            <person name="Bonds A."/>
            <person name="Quandt C.A."/>
            <person name="Barry K."/>
            <person name="Liu P."/>
            <person name="Grigoriev I."/>
            <person name="Longcore J.E."/>
            <person name="James T.Y."/>
        </authorList>
    </citation>
    <scope>NUCLEOTIDE SEQUENCE</scope>
    <source>
        <strain evidence="2">JEL0513</strain>
    </source>
</reference>
<organism evidence="2 3">
    <name type="scientific">Physocladia obscura</name>
    <dbReference type="NCBI Taxonomy" id="109957"/>
    <lineage>
        <taxon>Eukaryota</taxon>
        <taxon>Fungi</taxon>
        <taxon>Fungi incertae sedis</taxon>
        <taxon>Chytridiomycota</taxon>
        <taxon>Chytridiomycota incertae sedis</taxon>
        <taxon>Chytridiomycetes</taxon>
        <taxon>Chytridiales</taxon>
        <taxon>Chytriomycetaceae</taxon>
        <taxon>Physocladia</taxon>
    </lineage>
</organism>
<evidence type="ECO:0000313" key="3">
    <source>
        <dbReference type="Proteomes" id="UP001211907"/>
    </source>
</evidence>
<dbReference type="AlphaFoldDB" id="A0AAD5SVW2"/>
<protein>
    <recommendedName>
        <fullName evidence="1">N-acetyltransferase domain-containing protein</fullName>
    </recommendedName>
</protein>
<evidence type="ECO:0000313" key="2">
    <source>
        <dbReference type="EMBL" id="KAJ3113134.1"/>
    </source>
</evidence>
<dbReference type="GO" id="GO:0016747">
    <property type="term" value="F:acyltransferase activity, transferring groups other than amino-acyl groups"/>
    <property type="evidence" value="ECO:0007669"/>
    <property type="project" value="InterPro"/>
</dbReference>
<comment type="caution">
    <text evidence="2">The sequence shown here is derived from an EMBL/GenBank/DDBJ whole genome shotgun (WGS) entry which is preliminary data.</text>
</comment>
<dbReference type="SUPFAM" id="SSF55729">
    <property type="entry name" value="Acyl-CoA N-acyltransferases (Nat)"/>
    <property type="match status" value="1"/>
</dbReference>
<dbReference type="InterPro" id="IPR000182">
    <property type="entry name" value="GNAT_dom"/>
</dbReference>
<dbReference type="Gene3D" id="3.40.630.30">
    <property type="match status" value="1"/>
</dbReference>
<keyword evidence="3" id="KW-1185">Reference proteome</keyword>
<evidence type="ECO:0000259" key="1">
    <source>
        <dbReference type="PROSITE" id="PS51186"/>
    </source>
</evidence>